<keyword evidence="1" id="KW-1133">Transmembrane helix</keyword>
<dbReference type="Proteomes" id="UP000276587">
    <property type="component" value="Unassembled WGS sequence"/>
</dbReference>
<reference evidence="2 3" key="1">
    <citation type="submission" date="2018-08" db="EMBL/GenBank/DDBJ databases">
        <title>Recombination of ecologically and evolutionarily significant loci maintains genetic cohesion in the Pseudomonas syringae species complex.</title>
        <authorList>
            <person name="Dillon M."/>
            <person name="Thakur S."/>
            <person name="Almeida R.N.D."/>
            <person name="Weir B.S."/>
            <person name="Guttman D.S."/>
        </authorList>
    </citation>
    <scope>NUCLEOTIDE SEQUENCE [LARGE SCALE GENOMIC DNA]</scope>
    <source>
        <strain evidence="2 3">ICMP 3555</strain>
    </source>
</reference>
<proteinExistence type="predicted"/>
<evidence type="ECO:0000256" key="1">
    <source>
        <dbReference type="SAM" id="Phobius"/>
    </source>
</evidence>
<feature type="transmembrane region" description="Helical" evidence="1">
    <location>
        <begin position="21"/>
        <end position="44"/>
    </location>
</feature>
<name>A0A3M3X6F1_PSEMA</name>
<keyword evidence="1" id="KW-0812">Transmembrane</keyword>
<comment type="caution">
    <text evidence="2">The sequence shown here is derived from an EMBL/GenBank/DDBJ whole genome shotgun (WGS) entry which is preliminary data.</text>
</comment>
<evidence type="ECO:0000313" key="3">
    <source>
        <dbReference type="Proteomes" id="UP000276587"/>
    </source>
</evidence>
<gene>
    <name evidence="2" type="ORF">ALQ29_02924</name>
</gene>
<protein>
    <submittedName>
        <fullName evidence="2">Uncharacterized protein</fullName>
    </submittedName>
</protein>
<sequence length="52" mass="5709">MQTSATLIDFTLHRKRRQARAAAELMWAMYAARAGLAVFAAQAAPSSDTRRA</sequence>
<organism evidence="2 3">
    <name type="scientific">Pseudomonas marginalis pv. marginalis</name>
    <dbReference type="NCBI Taxonomy" id="97473"/>
    <lineage>
        <taxon>Bacteria</taxon>
        <taxon>Pseudomonadati</taxon>
        <taxon>Pseudomonadota</taxon>
        <taxon>Gammaproteobacteria</taxon>
        <taxon>Pseudomonadales</taxon>
        <taxon>Pseudomonadaceae</taxon>
        <taxon>Pseudomonas</taxon>
    </lineage>
</organism>
<dbReference type="EMBL" id="RBQF01000408">
    <property type="protein sequence ID" value="RMP00034.1"/>
    <property type="molecule type" value="Genomic_DNA"/>
</dbReference>
<keyword evidence="1" id="KW-0472">Membrane</keyword>
<keyword evidence="3" id="KW-1185">Reference proteome</keyword>
<dbReference type="RefSeq" id="WP_167355314.1">
    <property type="nucleotide sequence ID" value="NZ_RBPW01000024.1"/>
</dbReference>
<accession>A0A3M3X6F1</accession>
<dbReference type="AlphaFoldDB" id="A0A3M3X6F1"/>
<evidence type="ECO:0000313" key="2">
    <source>
        <dbReference type="EMBL" id="RMP00034.1"/>
    </source>
</evidence>